<accession>A0A0V1KJZ6</accession>
<dbReference type="Proteomes" id="UP000054721">
    <property type="component" value="Unassembled WGS sequence"/>
</dbReference>
<sequence>MGFQSSYSIPEFIDPIRHLSLYRPQRVDMDHFGHP</sequence>
<name>A0A0V1KJZ6_9BILA</name>
<evidence type="ECO:0000313" key="1">
    <source>
        <dbReference type="EMBL" id="KRZ47458.1"/>
    </source>
</evidence>
<dbReference type="OrthoDB" id="5943445at2759"/>
<gene>
    <name evidence="1" type="ORF">T02_2615</name>
</gene>
<reference evidence="1 2" key="1">
    <citation type="submission" date="2015-05" db="EMBL/GenBank/DDBJ databases">
        <title>Evolution of Trichinella species and genotypes.</title>
        <authorList>
            <person name="Korhonen P.K."/>
            <person name="Edoardo P."/>
            <person name="Giuseppe L.R."/>
            <person name="Gasser R.B."/>
        </authorList>
    </citation>
    <scope>NUCLEOTIDE SEQUENCE [LARGE SCALE GENOMIC DNA]</scope>
    <source>
        <strain evidence="1">ISS10</strain>
    </source>
</reference>
<organism evidence="1 2">
    <name type="scientific">Trichinella nativa</name>
    <dbReference type="NCBI Taxonomy" id="6335"/>
    <lineage>
        <taxon>Eukaryota</taxon>
        <taxon>Metazoa</taxon>
        <taxon>Ecdysozoa</taxon>
        <taxon>Nematoda</taxon>
        <taxon>Enoplea</taxon>
        <taxon>Dorylaimia</taxon>
        <taxon>Trichinellida</taxon>
        <taxon>Trichinellidae</taxon>
        <taxon>Trichinella</taxon>
    </lineage>
</organism>
<evidence type="ECO:0000313" key="2">
    <source>
        <dbReference type="Proteomes" id="UP000054721"/>
    </source>
</evidence>
<protein>
    <submittedName>
        <fullName evidence="1">Uncharacterized protein</fullName>
    </submittedName>
</protein>
<proteinExistence type="predicted"/>
<keyword evidence="2" id="KW-1185">Reference proteome</keyword>
<comment type="caution">
    <text evidence="1">The sequence shown here is derived from an EMBL/GenBank/DDBJ whole genome shotgun (WGS) entry which is preliminary data.</text>
</comment>
<dbReference type="EMBL" id="JYDW01000772">
    <property type="protein sequence ID" value="KRZ47458.1"/>
    <property type="molecule type" value="Genomic_DNA"/>
</dbReference>
<dbReference type="AlphaFoldDB" id="A0A0V1KJZ6"/>